<dbReference type="AlphaFoldDB" id="A0A444RJH0"/>
<dbReference type="Proteomes" id="UP000288725">
    <property type="component" value="Chromosome 4"/>
</dbReference>
<keyword evidence="2" id="KW-0732">Signal</keyword>
<organism evidence="4 5">
    <name type="scientific">Verticillium dahliae</name>
    <name type="common">Verticillium wilt</name>
    <dbReference type="NCBI Taxonomy" id="27337"/>
    <lineage>
        <taxon>Eukaryota</taxon>
        <taxon>Fungi</taxon>
        <taxon>Dikarya</taxon>
        <taxon>Ascomycota</taxon>
        <taxon>Pezizomycotina</taxon>
        <taxon>Sordariomycetes</taxon>
        <taxon>Hypocreomycetidae</taxon>
        <taxon>Glomerellales</taxon>
        <taxon>Plectosphaerellaceae</taxon>
        <taxon>Verticillium</taxon>
    </lineage>
</organism>
<name>A0A444RJH0_VERDA</name>
<accession>A0A444RJH0</accession>
<protein>
    <recommendedName>
        <fullName evidence="3">Azaphilone pigments biosynthesis cluster protein L N-terminal domain-containing protein</fullName>
    </recommendedName>
</protein>
<proteinExistence type="predicted"/>
<evidence type="ECO:0000313" key="5">
    <source>
        <dbReference type="Proteomes" id="UP000288725"/>
    </source>
</evidence>
<feature type="domain" description="Azaphilone pigments biosynthesis cluster protein L N-terminal" evidence="3">
    <location>
        <begin position="2"/>
        <end position="154"/>
    </location>
</feature>
<reference evidence="4 5" key="1">
    <citation type="submission" date="2018-12" db="EMBL/GenBank/DDBJ databases">
        <title>Genome of Verticillium dahliae isolate Getta Getta.</title>
        <authorList>
            <person name="Gardiner D.M."/>
        </authorList>
    </citation>
    <scope>NUCLEOTIDE SEQUENCE [LARGE SCALE GENOMIC DNA]</scope>
    <source>
        <strain evidence="4 5">Getta Getta</strain>
    </source>
</reference>
<sequence>MAEIVGLSSGVLALAAFALKSSAKLYETIKDIRSHPHQVRELLTELASLNLVLRKLSETGDLQLDVDLTALTLTLTQCRQSCDEVEAQLLDSCSRSSPDRTSFRDWAKLKFNGSDGLEGFRQQLIRHNSTITVVISFANLRTSATSTQAIHAYHIQQKLDTLTHRAAAGPILDVTTRQHMEEEEKSTKKGLEFCATLLQAIEQTEVEFFEGDSSSASAQAQVSTSQMLFGEGVEGIKHHMHFTLRQLEQHRKKIADSLVSGLKTPMSAQDQTSLDDLERQANTLRQCLGLCSNVDSVLESQVSNIENHAEGDDTIQFMVSTDGKTINGKNRAVGKRLKQAGGHFGEDSLQQVSQDFKAVSIHYADLQEHTPERSAMEPGTHAATAGTDSTFGHRHGPGVTLAKQHMPGAAGTGQTGG</sequence>
<gene>
    <name evidence="4" type="ORF">VDGE_05263</name>
</gene>
<feature type="chain" id="PRO_5018973862" description="Azaphilone pigments biosynthesis cluster protein L N-terminal domain-containing protein" evidence="2">
    <location>
        <begin position="24"/>
        <end position="417"/>
    </location>
</feature>
<evidence type="ECO:0000259" key="3">
    <source>
        <dbReference type="Pfam" id="PF17111"/>
    </source>
</evidence>
<evidence type="ECO:0000256" key="2">
    <source>
        <dbReference type="SAM" id="SignalP"/>
    </source>
</evidence>
<evidence type="ECO:0000256" key="1">
    <source>
        <dbReference type="SAM" id="MobiDB-lite"/>
    </source>
</evidence>
<feature type="signal peptide" evidence="2">
    <location>
        <begin position="1"/>
        <end position="23"/>
    </location>
</feature>
<evidence type="ECO:0000313" key="4">
    <source>
        <dbReference type="EMBL" id="RXG41340.1"/>
    </source>
</evidence>
<dbReference type="EMBL" id="RSDZ01000227">
    <property type="protein sequence ID" value="RXG41340.1"/>
    <property type="molecule type" value="Genomic_DNA"/>
</dbReference>
<comment type="caution">
    <text evidence="4">The sequence shown here is derived from an EMBL/GenBank/DDBJ whole genome shotgun (WGS) entry which is preliminary data.</text>
</comment>
<dbReference type="Pfam" id="PF17111">
    <property type="entry name" value="PigL_N"/>
    <property type="match status" value="1"/>
</dbReference>
<dbReference type="InterPro" id="IPR031348">
    <property type="entry name" value="PigL_N"/>
</dbReference>
<feature type="region of interest" description="Disordered" evidence="1">
    <location>
        <begin position="371"/>
        <end position="417"/>
    </location>
</feature>